<dbReference type="GeneID" id="63790295"/>
<evidence type="ECO:0000259" key="1">
    <source>
        <dbReference type="Pfam" id="PF03358"/>
    </source>
</evidence>
<dbReference type="PANTHER" id="PTHR30543:SF21">
    <property type="entry name" value="NAD(P)H-DEPENDENT FMN REDUCTASE LOT6"/>
    <property type="match status" value="1"/>
</dbReference>
<proteinExistence type="predicted"/>
<evidence type="ECO:0000313" key="2">
    <source>
        <dbReference type="EMBL" id="RAO65066.1"/>
    </source>
</evidence>
<dbReference type="AlphaFoldDB" id="A0A364KND4"/>
<dbReference type="OrthoDB" id="68575at2759"/>
<dbReference type="EMBL" id="MIKG01000001">
    <property type="protein sequence ID" value="RAO65066.1"/>
    <property type="molecule type" value="Genomic_DNA"/>
</dbReference>
<evidence type="ECO:0000313" key="3">
    <source>
        <dbReference type="Proteomes" id="UP000249363"/>
    </source>
</evidence>
<dbReference type="PANTHER" id="PTHR30543">
    <property type="entry name" value="CHROMATE REDUCTASE"/>
    <property type="match status" value="1"/>
</dbReference>
<dbReference type="InterPro" id="IPR005025">
    <property type="entry name" value="FMN_Rdtase-like_dom"/>
</dbReference>
<keyword evidence="3" id="KW-1185">Reference proteome</keyword>
<dbReference type="InterPro" id="IPR050712">
    <property type="entry name" value="NAD(P)H-dep_reductase"/>
</dbReference>
<dbReference type="Pfam" id="PF03358">
    <property type="entry name" value="FMN_red"/>
    <property type="match status" value="1"/>
</dbReference>
<dbReference type="RefSeq" id="XP_040729583.1">
    <property type="nucleotide sequence ID" value="XM_040873074.1"/>
</dbReference>
<dbReference type="InterPro" id="IPR029039">
    <property type="entry name" value="Flavoprotein-like_sf"/>
</dbReference>
<gene>
    <name evidence="2" type="ORF">BHQ10_001078</name>
</gene>
<dbReference type="GO" id="GO:0005829">
    <property type="term" value="C:cytosol"/>
    <property type="evidence" value="ECO:0007669"/>
    <property type="project" value="TreeGrafter"/>
</dbReference>
<dbReference type="SUPFAM" id="SSF52218">
    <property type="entry name" value="Flavoproteins"/>
    <property type="match status" value="1"/>
</dbReference>
<dbReference type="GO" id="GO:0010181">
    <property type="term" value="F:FMN binding"/>
    <property type="evidence" value="ECO:0007669"/>
    <property type="project" value="TreeGrafter"/>
</dbReference>
<accession>A0A364KND4</accession>
<feature type="domain" description="NADPH-dependent FMN reductase-like" evidence="1">
    <location>
        <begin position="5"/>
        <end position="148"/>
    </location>
</feature>
<name>A0A364KND4_TALAM</name>
<dbReference type="GO" id="GO:0016491">
    <property type="term" value="F:oxidoreductase activity"/>
    <property type="evidence" value="ECO:0007669"/>
    <property type="project" value="InterPro"/>
</dbReference>
<sequence>MAPLQIGLLLGSSRPNRISPQVGNWIKTFLESIRATSPEFSISTVDIETFGLPAFNKPVHPALISDLSTFISPSVRAWNHEVAKYDAYIVVSPEYHAGIPGTLKNALDFLYHAWAGKSAMIVTYGIMGGASASEGLRVILEKGFRMKVSSFVPRLEFPGRDPTKNNSSPALMEAMQGKLSVDTVKSWESETEEILQGFKEILEFATAK</sequence>
<comment type="caution">
    <text evidence="2">The sequence shown here is derived from an EMBL/GenBank/DDBJ whole genome shotgun (WGS) entry which is preliminary data.</text>
</comment>
<reference evidence="2 3" key="1">
    <citation type="journal article" date="2017" name="Biotechnol. Biofuels">
        <title>Differential beta-glucosidase expression as a function of carbon source availability in Talaromyces amestolkiae: a genomic and proteomic approach.</title>
        <authorList>
            <person name="de Eugenio L.I."/>
            <person name="Mendez-Liter J.A."/>
            <person name="Nieto-Dominguez M."/>
            <person name="Alonso L."/>
            <person name="Gil-Munoz J."/>
            <person name="Barriuso J."/>
            <person name="Prieto A."/>
            <person name="Martinez M.J."/>
        </authorList>
    </citation>
    <scope>NUCLEOTIDE SEQUENCE [LARGE SCALE GENOMIC DNA]</scope>
    <source>
        <strain evidence="2 3">CIB</strain>
    </source>
</reference>
<protein>
    <recommendedName>
        <fullName evidence="1">NADPH-dependent FMN reductase-like domain-containing protein</fullName>
    </recommendedName>
</protein>
<dbReference type="STRING" id="1196081.A0A364KND4"/>
<dbReference type="Proteomes" id="UP000249363">
    <property type="component" value="Unassembled WGS sequence"/>
</dbReference>
<dbReference type="Gene3D" id="3.40.50.360">
    <property type="match status" value="1"/>
</dbReference>
<organism evidence="2 3">
    <name type="scientific">Talaromyces amestolkiae</name>
    <dbReference type="NCBI Taxonomy" id="1196081"/>
    <lineage>
        <taxon>Eukaryota</taxon>
        <taxon>Fungi</taxon>
        <taxon>Dikarya</taxon>
        <taxon>Ascomycota</taxon>
        <taxon>Pezizomycotina</taxon>
        <taxon>Eurotiomycetes</taxon>
        <taxon>Eurotiomycetidae</taxon>
        <taxon>Eurotiales</taxon>
        <taxon>Trichocomaceae</taxon>
        <taxon>Talaromyces</taxon>
        <taxon>Talaromyces sect. Talaromyces</taxon>
    </lineage>
</organism>